<dbReference type="RefSeq" id="WP_230564575.1">
    <property type="nucleotide sequence ID" value="NZ_JAJITC010000027.1"/>
</dbReference>
<feature type="region of interest" description="Disordered" evidence="1">
    <location>
        <begin position="91"/>
        <end position="112"/>
    </location>
</feature>
<organism evidence="3 4">
    <name type="scientific">Paraburkholderia translucens</name>
    <dbReference type="NCBI Taxonomy" id="2886945"/>
    <lineage>
        <taxon>Bacteria</taxon>
        <taxon>Pseudomonadati</taxon>
        <taxon>Pseudomonadota</taxon>
        <taxon>Betaproteobacteria</taxon>
        <taxon>Burkholderiales</taxon>
        <taxon>Burkholderiaceae</taxon>
        <taxon>Paraburkholderia</taxon>
    </lineage>
</organism>
<evidence type="ECO:0000259" key="2">
    <source>
        <dbReference type="Pfam" id="PF14759"/>
    </source>
</evidence>
<dbReference type="Pfam" id="PF14759">
    <property type="entry name" value="Reductase_C"/>
    <property type="match status" value="1"/>
</dbReference>
<dbReference type="InterPro" id="IPR028202">
    <property type="entry name" value="Reductase_C"/>
</dbReference>
<keyword evidence="4" id="KW-1185">Reference proteome</keyword>
<dbReference type="InterPro" id="IPR016156">
    <property type="entry name" value="FAD/NAD-linked_Rdtase_dimer_sf"/>
</dbReference>
<evidence type="ECO:0000313" key="3">
    <source>
        <dbReference type="EMBL" id="MCC8405821.1"/>
    </source>
</evidence>
<feature type="domain" description="Reductase C-terminal" evidence="2">
    <location>
        <begin position="13"/>
        <end position="95"/>
    </location>
</feature>
<evidence type="ECO:0000313" key="4">
    <source>
        <dbReference type="Proteomes" id="UP001430614"/>
    </source>
</evidence>
<dbReference type="SUPFAM" id="SSF55424">
    <property type="entry name" value="FAD/NAD-linked reductases, dimerisation (C-terminal) domain"/>
    <property type="match status" value="1"/>
</dbReference>
<protein>
    <recommendedName>
        <fullName evidence="2">Reductase C-terminal domain-containing protein</fullName>
    </recommendedName>
</protein>
<dbReference type="EMBL" id="JAJITC010000027">
    <property type="protein sequence ID" value="MCC8405821.1"/>
    <property type="molecule type" value="Genomic_DNA"/>
</dbReference>
<sequence length="112" mass="12296">MLGLSPDAQAAPWFWTDQCGFNVQFVGDMSAPNWIVRGQLDTPPCVLFGLDEQGALIGALTVNLGRDVRSARELVDRRAKVPQEVLRDPSQALRARQSGLTRWPGPRPAVSQ</sequence>
<dbReference type="Proteomes" id="UP001430614">
    <property type="component" value="Unassembled WGS sequence"/>
</dbReference>
<proteinExistence type="predicted"/>
<evidence type="ECO:0000256" key="1">
    <source>
        <dbReference type="SAM" id="MobiDB-lite"/>
    </source>
</evidence>
<gene>
    <name evidence="3" type="ORF">LJ655_28870</name>
</gene>
<comment type="caution">
    <text evidence="3">The sequence shown here is derived from an EMBL/GenBank/DDBJ whole genome shotgun (WGS) entry which is preliminary data.</text>
</comment>
<reference evidence="3 4" key="1">
    <citation type="submission" date="2021-11" db="EMBL/GenBank/DDBJ databases">
        <authorList>
            <person name="Oh E.-T."/>
            <person name="Kim S.-B."/>
        </authorList>
    </citation>
    <scope>NUCLEOTIDE SEQUENCE [LARGE SCALE GENOMIC DNA]</scope>
    <source>
        <strain evidence="3 4">MMS20-SJTN17</strain>
    </source>
</reference>
<accession>A0ABS8KM46</accession>
<dbReference type="Gene3D" id="3.30.390.30">
    <property type="match status" value="1"/>
</dbReference>
<name>A0ABS8KM46_9BURK</name>